<reference evidence="2 3" key="1">
    <citation type="submission" date="2019-08" db="EMBL/GenBank/DDBJ databases">
        <title>In-depth cultivation of the pig gut microbiome towards novel bacterial diversity and tailored functional studies.</title>
        <authorList>
            <person name="Wylensek D."/>
            <person name="Hitch T.C.A."/>
            <person name="Clavel T."/>
        </authorList>
    </citation>
    <scope>NUCLEOTIDE SEQUENCE [LARGE SCALE GENOMIC DNA]</scope>
    <source>
        <strain evidence="2 3">WCA3-601-WT-6H</strain>
    </source>
</reference>
<dbReference type="Proteomes" id="UP000476055">
    <property type="component" value="Unassembled WGS sequence"/>
</dbReference>
<dbReference type="CDD" id="cd11614">
    <property type="entry name" value="SAF_CpaB_FlgA_like"/>
    <property type="match status" value="1"/>
</dbReference>
<dbReference type="Pfam" id="PF08666">
    <property type="entry name" value="SAF"/>
    <property type="match status" value="1"/>
</dbReference>
<gene>
    <name evidence="2" type="ORF">FYJ59_08550</name>
</gene>
<dbReference type="Gene3D" id="3.90.1210.10">
    <property type="entry name" value="Antifreeze-like/N-acetylneuraminic acid synthase C-terminal domain"/>
    <property type="match status" value="1"/>
</dbReference>
<dbReference type="AlphaFoldDB" id="A0A6L5YIQ1"/>
<comment type="caution">
    <text evidence="2">The sequence shown here is derived from an EMBL/GenBank/DDBJ whole genome shotgun (WGS) entry which is preliminary data.</text>
</comment>
<accession>A0A6L5YIQ1</accession>
<organism evidence="2 3">
    <name type="scientific">Waltera intestinalis</name>
    <dbReference type="NCBI Taxonomy" id="2606635"/>
    <lineage>
        <taxon>Bacteria</taxon>
        <taxon>Bacillati</taxon>
        <taxon>Bacillota</taxon>
        <taxon>Clostridia</taxon>
        <taxon>Lachnospirales</taxon>
        <taxon>Lachnospiraceae</taxon>
        <taxon>Waltera</taxon>
    </lineage>
</organism>
<keyword evidence="3" id="KW-1185">Reference proteome</keyword>
<evidence type="ECO:0000313" key="2">
    <source>
        <dbReference type="EMBL" id="MST58284.1"/>
    </source>
</evidence>
<dbReference type="InterPro" id="IPR013974">
    <property type="entry name" value="SAF"/>
</dbReference>
<proteinExistence type="predicted"/>
<protein>
    <recommendedName>
        <fullName evidence="1">SAF domain-containing protein</fullName>
    </recommendedName>
</protein>
<feature type="domain" description="SAF" evidence="1">
    <location>
        <begin position="59"/>
        <end position="125"/>
    </location>
</feature>
<dbReference type="EMBL" id="VUMU01000009">
    <property type="protein sequence ID" value="MST58284.1"/>
    <property type="molecule type" value="Genomic_DNA"/>
</dbReference>
<name>A0A6L5YIQ1_9FIRM</name>
<evidence type="ECO:0000313" key="3">
    <source>
        <dbReference type="Proteomes" id="UP000476055"/>
    </source>
</evidence>
<evidence type="ECO:0000259" key="1">
    <source>
        <dbReference type="SMART" id="SM00858"/>
    </source>
</evidence>
<dbReference type="SMART" id="SM00858">
    <property type="entry name" value="SAF"/>
    <property type="match status" value="1"/>
</dbReference>
<sequence>MTTGRRKMKLQKIKLREMSKSTKNKIWNGSILAAFIAAAAVFIIMLQAEKKVLTEYEKITVCVTIDDLPKGESITEDNILNYVQTVEIDRKIVPDTAIKNMDEITGRIAVHRIEKGSVVTRGMLESEEQITGEMEEAVIAGFRAEDLYQAVGGVLRAGDRIHIYCIDKEETAKEKPVWKNLFVQQVFDQNGNAIDSGDTTTPAQRINVYMDNGKVDDFYRNLAKGSLRVVKVCD</sequence>